<gene>
    <name evidence="14" type="ORF">Zmor_006749</name>
</gene>
<dbReference type="GO" id="GO:0051321">
    <property type="term" value="P:meiotic cell cycle"/>
    <property type="evidence" value="ECO:0007669"/>
    <property type="project" value="UniProtKB-KW"/>
</dbReference>
<comment type="similarity">
    <text evidence="2">Belongs to the FKBP6 family.</text>
</comment>
<evidence type="ECO:0000256" key="12">
    <source>
        <dbReference type="PROSITE-ProRule" id="PRU00277"/>
    </source>
</evidence>
<dbReference type="InterPro" id="IPR011990">
    <property type="entry name" value="TPR-like_helical_dom_sf"/>
</dbReference>
<dbReference type="InterPro" id="IPR042282">
    <property type="entry name" value="FKBP6/shu"/>
</dbReference>
<keyword evidence="5" id="KW-0221">Differentiation</keyword>
<evidence type="ECO:0000259" key="13">
    <source>
        <dbReference type="PROSITE" id="PS50059"/>
    </source>
</evidence>
<dbReference type="FunFam" id="1.25.40.10:FF:001397">
    <property type="entry name" value="Peptidylprolyl isomerase"/>
    <property type="match status" value="1"/>
</dbReference>
<dbReference type="EMBL" id="JALNTZ010000002">
    <property type="protein sequence ID" value="KAJ3662398.1"/>
    <property type="molecule type" value="Genomic_DNA"/>
</dbReference>
<comment type="subunit">
    <text evidence="11">Interacts with Hsp83.</text>
</comment>
<evidence type="ECO:0000256" key="8">
    <source>
        <dbReference type="ARBA" id="ARBA00023158"/>
    </source>
</evidence>
<comment type="caution">
    <text evidence="14">The sequence shown here is derived from an EMBL/GenBank/DDBJ whole genome shotgun (WGS) entry which is preliminary data.</text>
</comment>
<dbReference type="PANTHER" id="PTHR46674">
    <property type="entry name" value="INACTIVE PEPTIDYL-PROLYL CIS-TRANS ISOMERASE FKBP6"/>
    <property type="match status" value="1"/>
</dbReference>
<keyword evidence="15" id="KW-1185">Reference proteome</keyword>
<keyword evidence="12" id="KW-0413">Isomerase</keyword>
<keyword evidence="3" id="KW-0963">Cytoplasm</keyword>
<evidence type="ECO:0000313" key="15">
    <source>
        <dbReference type="Proteomes" id="UP001168821"/>
    </source>
</evidence>
<evidence type="ECO:0000256" key="6">
    <source>
        <dbReference type="ARBA" id="ARBA00022803"/>
    </source>
</evidence>
<keyword evidence="12" id="KW-0697">Rotamase</keyword>
<name>A0AA38IQQ5_9CUCU</name>
<evidence type="ECO:0000256" key="1">
    <source>
        <dbReference type="ARBA" id="ARBA00004496"/>
    </source>
</evidence>
<evidence type="ECO:0000256" key="9">
    <source>
        <dbReference type="ARBA" id="ARBA00023254"/>
    </source>
</evidence>
<keyword evidence="7" id="KW-0896">Oogenesis</keyword>
<dbReference type="GO" id="GO:0034587">
    <property type="term" value="P:piRNA processing"/>
    <property type="evidence" value="ECO:0007669"/>
    <property type="project" value="TreeGrafter"/>
</dbReference>
<dbReference type="GO" id="GO:0048477">
    <property type="term" value="P:oogenesis"/>
    <property type="evidence" value="ECO:0007669"/>
    <property type="project" value="UniProtKB-KW"/>
</dbReference>
<dbReference type="GO" id="GO:0005737">
    <property type="term" value="C:cytoplasm"/>
    <property type="evidence" value="ECO:0007669"/>
    <property type="project" value="UniProtKB-SubCell"/>
</dbReference>
<reference evidence="14" key="1">
    <citation type="journal article" date="2023" name="G3 (Bethesda)">
        <title>Whole genome assemblies of Zophobas morio and Tenebrio molitor.</title>
        <authorList>
            <person name="Kaur S."/>
            <person name="Stinson S.A."/>
            <person name="diCenzo G.C."/>
        </authorList>
    </citation>
    <scope>NUCLEOTIDE SEQUENCE</scope>
    <source>
        <strain evidence="14">QUZm001</strain>
    </source>
</reference>
<dbReference type="EC" id="5.2.1.8" evidence="12"/>
<protein>
    <recommendedName>
        <fullName evidence="12">peptidylprolyl isomerase</fullName>
        <ecNumber evidence="12">5.2.1.8</ecNumber>
    </recommendedName>
</protein>
<comment type="subcellular location">
    <subcellularLocation>
        <location evidence="1">Cytoplasm</location>
    </subcellularLocation>
</comment>
<dbReference type="GO" id="GO:0007283">
    <property type="term" value="P:spermatogenesis"/>
    <property type="evidence" value="ECO:0007669"/>
    <property type="project" value="TreeGrafter"/>
</dbReference>
<evidence type="ECO:0000256" key="3">
    <source>
        <dbReference type="ARBA" id="ARBA00022490"/>
    </source>
</evidence>
<keyword evidence="9" id="KW-0469">Meiosis</keyword>
<feature type="domain" description="PPIase FKBP-type" evidence="13">
    <location>
        <begin position="99"/>
        <end position="187"/>
    </location>
</feature>
<evidence type="ECO:0000256" key="2">
    <source>
        <dbReference type="ARBA" id="ARBA00009648"/>
    </source>
</evidence>
<comment type="catalytic activity">
    <reaction evidence="12">
        <text>[protein]-peptidylproline (omega=180) = [protein]-peptidylproline (omega=0)</text>
        <dbReference type="Rhea" id="RHEA:16237"/>
        <dbReference type="Rhea" id="RHEA-COMP:10747"/>
        <dbReference type="Rhea" id="RHEA-COMP:10748"/>
        <dbReference type="ChEBI" id="CHEBI:83833"/>
        <dbReference type="ChEBI" id="CHEBI:83834"/>
        <dbReference type="EC" id="5.2.1.8"/>
    </reaction>
</comment>
<sequence>METVEIVGGLSIKDIAEGGAEFEVQSISHNGDDRGEEEEKEYNQQLENYIKLECLDCGDSYDGCEPFLNIAKNMEDLLPNGKIKKRILKEGYGPKPEESSSVIIHYNAYVQLEAHPFDSTHARKTPHTFKIGQQEVIEGLEIAVRSMRLTEKAQFLIDPELAYRNGVLGRIPPNSVVLFEIELCVVQEQGQQEEPAVNEKHFQVVYNTCLALCVKGKKMFKLQDYQGAIKVYSTAVNKLEDAVLDDYDDQIKSEALLVRLYTNLLICCTHAKIPKRGCVFAQKLYEMSKNGTFEISAKVYFNHAKCQRMIGGTGAYSFAERKLIQAKALEPDNLEIKKELASLREEKEKHRSHERSLGKALLS</sequence>
<dbReference type="SUPFAM" id="SSF48452">
    <property type="entry name" value="TPR-like"/>
    <property type="match status" value="1"/>
</dbReference>
<dbReference type="InterPro" id="IPR001179">
    <property type="entry name" value="PPIase_FKBP_dom"/>
</dbReference>
<dbReference type="GO" id="GO:0003755">
    <property type="term" value="F:peptidyl-prolyl cis-trans isomerase activity"/>
    <property type="evidence" value="ECO:0007669"/>
    <property type="project" value="UniProtKB-KW"/>
</dbReference>
<dbReference type="AlphaFoldDB" id="A0AA38IQQ5"/>
<dbReference type="Pfam" id="PF00254">
    <property type="entry name" value="FKBP_C"/>
    <property type="match status" value="1"/>
</dbReference>
<dbReference type="PANTHER" id="PTHR46674:SF1">
    <property type="entry name" value="INACTIVE PEPTIDYL-PROLYL CIS-TRANS ISOMERASE FKBP6"/>
    <property type="match status" value="1"/>
</dbReference>
<proteinExistence type="inferred from homology"/>
<dbReference type="GO" id="GO:0051879">
    <property type="term" value="F:Hsp90 protein binding"/>
    <property type="evidence" value="ECO:0007669"/>
    <property type="project" value="TreeGrafter"/>
</dbReference>
<comment type="function">
    <text evidence="10">Co-chaperone required during oogenesis to repress transposable elements and prevent their mobilization, which is essential for the germline integrity. Acts via the piRNA metabolic process, which mediates the repression of transposable elements during meiosis by forming complexes composed of piRNAs and Piwi proteins and govern the methylation and subsequent repression of transposons. Acts as a co-chaperone via its interaction with Hsp83/HSP90 and is required for the biogenesis of all three piRNA major populations.</text>
</comment>
<evidence type="ECO:0000256" key="4">
    <source>
        <dbReference type="ARBA" id="ARBA00022737"/>
    </source>
</evidence>
<dbReference type="PROSITE" id="PS50059">
    <property type="entry name" value="FKBP_PPIASE"/>
    <property type="match status" value="1"/>
</dbReference>
<evidence type="ECO:0000256" key="11">
    <source>
        <dbReference type="ARBA" id="ARBA00064265"/>
    </source>
</evidence>
<dbReference type="InterPro" id="IPR046357">
    <property type="entry name" value="PPIase_dom_sf"/>
</dbReference>
<keyword evidence="6" id="KW-0802">TPR repeat</keyword>
<evidence type="ECO:0000256" key="5">
    <source>
        <dbReference type="ARBA" id="ARBA00022782"/>
    </source>
</evidence>
<keyword evidence="4" id="KW-0677">Repeat</keyword>
<dbReference type="SUPFAM" id="SSF54534">
    <property type="entry name" value="FKBP-like"/>
    <property type="match status" value="1"/>
</dbReference>
<keyword evidence="8" id="KW-0943">RNA-mediated gene silencing</keyword>
<dbReference type="Proteomes" id="UP001168821">
    <property type="component" value="Unassembled WGS sequence"/>
</dbReference>
<accession>A0AA38IQQ5</accession>
<dbReference type="Gene3D" id="3.10.50.40">
    <property type="match status" value="1"/>
</dbReference>
<evidence type="ECO:0000256" key="7">
    <source>
        <dbReference type="ARBA" id="ARBA00022943"/>
    </source>
</evidence>
<evidence type="ECO:0000256" key="10">
    <source>
        <dbReference type="ARBA" id="ARBA00060325"/>
    </source>
</evidence>
<dbReference type="Gene3D" id="1.25.40.10">
    <property type="entry name" value="Tetratricopeptide repeat domain"/>
    <property type="match status" value="1"/>
</dbReference>
<evidence type="ECO:0000313" key="14">
    <source>
        <dbReference type="EMBL" id="KAJ3662398.1"/>
    </source>
</evidence>
<organism evidence="14 15">
    <name type="scientific">Zophobas morio</name>
    <dbReference type="NCBI Taxonomy" id="2755281"/>
    <lineage>
        <taxon>Eukaryota</taxon>
        <taxon>Metazoa</taxon>
        <taxon>Ecdysozoa</taxon>
        <taxon>Arthropoda</taxon>
        <taxon>Hexapoda</taxon>
        <taxon>Insecta</taxon>
        <taxon>Pterygota</taxon>
        <taxon>Neoptera</taxon>
        <taxon>Endopterygota</taxon>
        <taxon>Coleoptera</taxon>
        <taxon>Polyphaga</taxon>
        <taxon>Cucujiformia</taxon>
        <taxon>Tenebrionidae</taxon>
        <taxon>Zophobas</taxon>
    </lineage>
</organism>